<feature type="non-terminal residue" evidence="2">
    <location>
        <position position="1"/>
    </location>
</feature>
<dbReference type="EMBL" id="JAHRHJ020000122">
    <property type="protein sequence ID" value="KAH9294430.1"/>
    <property type="molecule type" value="Genomic_DNA"/>
</dbReference>
<feature type="region of interest" description="Disordered" evidence="1">
    <location>
        <begin position="89"/>
        <end position="110"/>
    </location>
</feature>
<dbReference type="Proteomes" id="UP000824469">
    <property type="component" value="Unassembled WGS sequence"/>
</dbReference>
<dbReference type="AlphaFoldDB" id="A0AA38F9X8"/>
<name>A0AA38F9X8_TAXCH</name>
<reference evidence="2 3" key="1">
    <citation type="journal article" date="2021" name="Nat. Plants">
        <title>The Taxus genome provides insights into paclitaxel biosynthesis.</title>
        <authorList>
            <person name="Xiong X."/>
            <person name="Gou J."/>
            <person name="Liao Q."/>
            <person name="Li Y."/>
            <person name="Zhou Q."/>
            <person name="Bi G."/>
            <person name="Li C."/>
            <person name="Du R."/>
            <person name="Wang X."/>
            <person name="Sun T."/>
            <person name="Guo L."/>
            <person name="Liang H."/>
            <person name="Lu P."/>
            <person name="Wu Y."/>
            <person name="Zhang Z."/>
            <person name="Ro D.K."/>
            <person name="Shang Y."/>
            <person name="Huang S."/>
            <person name="Yan J."/>
        </authorList>
    </citation>
    <scope>NUCLEOTIDE SEQUENCE [LARGE SCALE GENOMIC DNA]</scope>
    <source>
        <strain evidence="2">Ta-2019</strain>
    </source>
</reference>
<evidence type="ECO:0000256" key="1">
    <source>
        <dbReference type="SAM" id="MobiDB-lite"/>
    </source>
</evidence>
<evidence type="ECO:0000313" key="2">
    <source>
        <dbReference type="EMBL" id="KAH9294430.1"/>
    </source>
</evidence>
<keyword evidence="3" id="KW-1185">Reference proteome</keyword>
<dbReference type="PANTHER" id="PTHR47347:SF2">
    <property type="entry name" value="GOLGIN CANDIDATE 5"/>
    <property type="match status" value="1"/>
</dbReference>
<gene>
    <name evidence="2" type="ORF">KI387_040366</name>
</gene>
<dbReference type="OMA" id="SQEAHMR"/>
<feature type="compositionally biased region" description="Basic and acidic residues" evidence="1">
    <location>
        <begin position="92"/>
        <end position="110"/>
    </location>
</feature>
<protein>
    <submittedName>
        <fullName evidence="2">Uncharacterized protein</fullName>
    </submittedName>
</protein>
<sequence>EELSKKQASQEAHMRKLRAQIRELEEEKQRLNSKLQVEEAKVESIKKDKAATEKALQEAVENSQAELAAQKDFYTNALNEAKEAVALAETRANSEAKTELEHRLREAGRT</sequence>
<comment type="caution">
    <text evidence="2">The sequence shown here is derived from an EMBL/GenBank/DDBJ whole genome shotgun (WGS) entry which is preliminary data.</text>
</comment>
<evidence type="ECO:0000313" key="3">
    <source>
        <dbReference type="Proteomes" id="UP000824469"/>
    </source>
</evidence>
<dbReference type="PANTHER" id="PTHR47347">
    <property type="entry name" value="GOLGIN CANDIDATE 5"/>
    <property type="match status" value="1"/>
</dbReference>
<organism evidence="2 3">
    <name type="scientific">Taxus chinensis</name>
    <name type="common">Chinese yew</name>
    <name type="synonym">Taxus wallichiana var. chinensis</name>
    <dbReference type="NCBI Taxonomy" id="29808"/>
    <lineage>
        <taxon>Eukaryota</taxon>
        <taxon>Viridiplantae</taxon>
        <taxon>Streptophyta</taxon>
        <taxon>Embryophyta</taxon>
        <taxon>Tracheophyta</taxon>
        <taxon>Spermatophyta</taxon>
        <taxon>Pinopsida</taxon>
        <taxon>Pinidae</taxon>
        <taxon>Conifers II</taxon>
        <taxon>Cupressales</taxon>
        <taxon>Taxaceae</taxon>
        <taxon>Taxus</taxon>
    </lineage>
</organism>
<accession>A0AA38F9X8</accession>
<proteinExistence type="predicted"/>